<name>A0A8J4DTG0_9ACTN</name>
<dbReference type="InterPro" id="IPR000792">
    <property type="entry name" value="Tscrpt_reg_LuxR_C"/>
</dbReference>
<keyword evidence="3" id="KW-0731">Sigma factor</keyword>
<dbReference type="GO" id="GO:0006352">
    <property type="term" value="P:DNA-templated transcription initiation"/>
    <property type="evidence" value="ECO:0007669"/>
    <property type="project" value="InterPro"/>
</dbReference>
<comment type="caution">
    <text evidence="6">The sequence shown here is derived from an EMBL/GenBank/DDBJ whole genome shotgun (WGS) entry which is preliminary data.</text>
</comment>
<organism evidence="6 7">
    <name type="scientific">Virgisporangium aliadipatigenens</name>
    <dbReference type="NCBI Taxonomy" id="741659"/>
    <lineage>
        <taxon>Bacteria</taxon>
        <taxon>Bacillati</taxon>
        <taxon>Actinomycetota</taxon>
        <taxon>Actinomycetes</taxon>
        <taxon>Micromonosporales</taxon>
        <taxon>Micromonosporaceae</taxon>
        <taxon>Virgisporangium</taxon>
    </lineage>
</organism>
<dbReference type="SMART" id="SM00421">
    <property type="entry name" value="HTH_LUXR"/>
    <property type="match status" value="1"/>
</dbReference>
<evidence type="ECO:0000313" key="7">
    <source>
        <dbReference type="Proteomes" id="UP000619260"/>
    </source>
</evidence>
<dbReference type="InterPro" id="IPR039425">
    <property type="entry name" value="RNA_pol_sigma-70-like"/>
</dbReference>
<dbReference type="GO" id="GO:0016987">
    <property type="term" value="F:sigma factor activity"/>
    <property type="evidence" value="ECO:0007669"/>
    <property type="project" value="UniProtKB-KW"/>
</dbReference>
<reference evidence="6" key="1">
    <citation type="submission" date="2021-01" db="EMBL/GenBank/DDBJ databases">
        <title>Whole genome shotgun sequence of Virgisporangium aliadipatigenens NBRC 105644.</title>
        <authorList>
            <person name="Komaki H."/>
            <person name="Tamura T."/>
        </authorList>
    </citation>
    <scope>NUCLEOTIDE SEQUENCE</scope>
    <source>
        <strain evidence="6">NBRC 105644</strain>
    </source>
</reference>
<dbReference type="SUPFAM" id="SSF88946">
    <property type="entry name" value="Sigma2 domain of RNA polymerase sigma factors"/>
    <property type="match status" value="1"/>
</dbReference>
<evidence type="ECO:0000256" key="1">
    <source>
        <dbReference type="ARBA" id="ARBA00010641"/>
    </source>
</evidence>
<sequence>MAQDTVSQARPDDSDAEPCADFETFYKKAAPALLRHAASITNSSREKAQEYMQEAMLVVWKHWSELEHRSDGERYRFAQTVMIRVAYRASERAARYKRLLPKLWNRSDEPAVEDGVVANLTADEALAVINSLPGQQRIVMVLMYDGCTAADVGKILGISPSTVRSHLSQARRELRKALDHLQGGGHG</sequence>
<gene>
    <name evidence="6" type="ORF">Val02_66200</name>
</gene>
<dbReference type="PANTHER" id="PTHR43133:SF46">
    <property type="entry name" value="RNA POLYMERASE SIGMA-70 FACTOR ECF SUBFAMILY"/>
    <property type="match status" value="1"/>
</dbReference>
<proteinExistence type="inferred from homology"/>
<evidence type="ECO:0000313" key="6">
    <source>
        <dbReference type="EMBL" id="GIJ49734.1"/>
    </source>
</evidence>
<keyword evidence="7" id="KW-1185">Reference proteome</keyword>
<keyword evidence="2" id="KW-0805">Transcription regulation</keyword>
<dbReference type="CDD" id="cd06171">
    <property type="entry name" value="Sigma70_r4"/>
    <property type="match status" value="1"/>
</dbReference>
<dbReference type="EMBL" id="BOPF01000030">
    <property type="protein sequence ID" value="GIJ49734.1"/>
    <property type="molecule type" value="Genomic_DNA"/>
</dbReference>
<dbReference type="InterPro" id="IPR013249">
    <property type="entry name" value="RNA_pol_sigma70_r4_t2"/>
</dbReference>
<dbReference type="InterPro" id="IPR013325">
    <property type="entry name" value="RNA_pol_sigma_r2"/>
</dbReference>
<dbReference type="Proteomes" id="UP000619260">
    <property type="component" value="Unassembled WGS sequence"/>
</dbReference>
<dbReference type="NCBIfam" id="TIGR02937">
    <property type="entry name" value="sigma70-ECF"/>
    <property type="match status" value="1"/>
</dbReference>
<dbReference type="SUPFAM" id="SSF88659">
    <property type="entry name" value="Sigma3 and sigma4 domains of RNA polymerase sigma factors"/>
    <property type="match status" value="1"/>
</dbReference>
<dbReference type="InterPro" id="IPR013324">
    <property type="entry name" value="RNA_pol_sigma_r3/r4-like"/>
</dbReference>
<dbReference type="AlphaFoldDB" id="A0A8J4DTG0"/>
<dbReference type="GO" id="GO:0003677">
    <property type="term" value="F:DNA binding"/>
    <property type="evidence" value="ECO:0007669"/>
    <property type="project" value="InterPro"/>
</dbReference>
<dbReference type="InterPro" id="IPR014284">
    <property type="entry name" value="RNA_pol_sigma-70_dom"/>
</dbReference>
<dbReference type="RefSeq" id="WP_203903200.1">
    <property type="nucleotide sequence ID" value="NZ_BOPF01000030.1"/>
</dbReference>
<evidence type="ECO:0000256" key="3">
    <source>
        <dbReference type="ARBA" id="ARBA00023082"/>
    </source>
</evidence>
<dbReference type="InterPro" id="IPR036388">
    <property type="entry name" value="WH-like_DNA-bd_sf"/>
</dbReference>
<dbReference type="Gene3D" id="1.10.1740.10">
    <property type="match status" value="1"/>
</dbReference>
<dbReference type="Pfam" id="PF08281">
    <property type="entry name" value="Sigma70_r4_2"/>
    <property type="match status" value="1"/>
</dbReference>
<evidence type="ECO:0000259" key="5">
    <source>
        <dbReference type="SMART" id="SM00421"/>
    </source>
</evidence>
<dbReference type="Gene3D" id="1.10.10.10">
    <property type="entry name" value="Winged helix-like DNA-binding domain superfamily/Winged helix DNA-binding domain"/>
    <property type="match status" value="1"/>
</dbReference>
<evidence type="ECO:0000256" key="2">
    <source>
        <dbReference type="ARBA" id="ARBA00023015"/>
    </source>
</evidence>
<dbReference type="PANTHER" id="PTHR43133">
    <property type="entry name" value="RNA POLYMERASE ECF-TYPE SIGMA FACTO"/>
    <property type="match status" value="1"/>
</dbReference>
<protein>
    <recommendedName>
        <fullName evidence="5">HTH luxR-type domain-containing protein</fullName>
    </recommendedName>
</protein>
<comment type="similarity">
    <text evidence="1">Belongs to the sigma-70 factor family. ECF subfamily.</text>
</comment>
<evidence type="ECO:0000256" key="4">
    <source>
        <dbReference type="ARBA" id="ARBA00023163"/>
    </source>
</evidence>
<accession>A0A8J4DTG0</accession>
<feature type="domain" description="HTH luxR-type" evidence="5">
    <location>
        <begin position="129"/>
        <end position="178"/>
    </location>
</feature>
<keyword evidence="4" id="KW-0804">Transcription</keyword>